<dbReference type="EMBL" id="FQYV01000005">
    <property type="protein sequence ID" value="SHI72588.1"/>
    <property type="molecule type" value="Genomic_DNA"/>
</dbReference>
<name>A0A1M6DHV4_9FLAO</name>
<dbReference type="AlphaFoldDB" id="A0A1M6DHV4"/>
<protein>
    <submittedName>
        <fullName evidence="1">Uncharacterized protein</fullName>
    </submittedName>
</protein>
<gene>
    <name evidence="1" type="ORF">SAMN04487908_10513</name>
</gene>
<keyword evidence="2" id="KW-1185">Reference proteome</keyword>
<sequence length="103" mass="12400">MKTPYEIFKNKPELLENPEVKKLVSEYEEVCDTLIDLQQVSEMSKEKYLQILVREIRESISMELNCDLEAERFGESERVNFKKATENLRDYINDYCRDHKIYL</sequence>
<proteinExistence type="predicted"/>
<dbReference type="Proteomes" id="UP000184172">
    <property type="component" value="Unassembled WGS sequence"/>
</dbReference>
<organism evidence="1 2">
    <name type="scientific">Aequorivita viscosa</name>
    <dbReference type="NCBI Taxonomy" id="797419"/>
    <lineage>
        <taxon>Bacteria</taxon>
        <taxon>Pseudomonadati</taxon>
        <taxon>Bacteroidota</taxon>
        <taxon>Flavobacteriia</taxon>
        <taxon>Flavobacteriales</taxon>
        <taxon>Flavobacteriaceae</taxon>
        <taxon>Aequorivita</taxon>
    </lineage>
</organism>
<evidence type="ECO:0000313" key="2">
    <source>
        <dbReference type="Proteomes" id="UP000184172"/>
    </source>
</evidence>
<evidence type="ECO:0000313" key="1">
    <source>
        <dbReference type="EMBL" id="SHI72588.1"/>
    </source>
</evidence>
<accession>A0A1M6DHV4</accession>
<reference evidence="2" key="1">
    <citation type="submission" date="2016-11" db="EMBL/GenBank/DDBJ databases">
        <authorList>
            <person name="Varghese N."/>
            <person name="Submissions S."/>
        </authorList>
    </citation>
    <scope>NUCLEOTIDE SEQUENCE [LARGE SCALE GENOMIC DNA]</scope>
    <source>
        <strain evidence="2">DSM 26349</strain>
    </source>
</reference>